<protein>
    <submittedName>
        <fullName evidence="2">Uncharacterized protein</fullName>
    </submittedName>
</protein>
<dbReference type="EMBL" id="JAPDMQ010000031">
    <property type="protein sequence ID" value="KAK0539423.1"/>
    <property type="molecule type" value="Genomic_DNA"/>
</dbReference>
<keyword evidence="3" id="KW-1185">Reference proteome</keyword>
<keyword evidence="1" id="KW-0175">Coiled coil</keyword>
<gene>
    <name evidence="2" type="ORF">OC842_000980</name>
</gene>
<organism evidence="2 3">
    <name type="scientific">Tilletia horrida</name>
    <dbReference type="NCBI Taxonomy" id="155126"/>
    <lineage>
        <taxon>Eukaryota</taxon>
        <taxon>Fungi</taxon>
        <taxon>Dikarya</taxon>
        <taxon>Basidiomycota</taxon>
        <taxon>Ustilaginomycotina</taxon>
        <taxon>Exobasidiomycetes</taxon>
        <taxon>Tilletiales</taxon>
        <taxon>Tilletiaceae</taxon>
        <taxon>Tilletia</taxon>
    </lineage>
</organism>
<evidence type="ECO:0000313" key="2">
    <source>
        <dbReference type="EMBL" id="KAK0539423.1"/>
    </source>
</evidence>
<feature type="coiled-coil region" evidence="1">
    <location>
        <begin position="230"/>
        <end position="261"/>
    </location>
</feature>
<sequence>MSESHPWRIIDDTDDYTRYTAAREHMRGVLIEGGLDLYQYTRQTMDSLLQRHAPGADRRPFILMNDSFCATISIAHKQASEAEEKAARDNAEISTLRSTIATMEAIKLKDQEKLTAKRSALKELQQKADALEQKAIVLAEELEEMHGKLRAAGRAEACLKQQVEDLHRQNGRLQQKAAADAALLSENKTNMKELSGQLERTKNRQAVDAKQVDDLRERVHEAERYHDLYVKRIRDIKEQHRDELKNLKATHASEIKKKERDYAKMHKAFANERDGLYDEIIKLLPPESTEFDPMQVGPRSFRREDFLARRLLKTKGKSRFDSEDDA</sequence>
<proteinExistence type="predicted"/>
<reference evidence="2" key="1">
    <citation type="journal article" date="2023" name="PhytoFront">
        <title>Draft Genome Resources of Seven Strains of Tilletia horrida, Causal Agent of Kernel Smut of Rice.</title>
        <authorList>
            <person name="Khanal S."/>
            <person name="Antony Babu S."/>
            <person name="Zhou X.G."/>
        </authorList>
    </citation>
    <scope>NUCLEOTIDE SEQUENCE</scope>
    <source>
        <strain evidence="2">TX3</strain>
    </source>
</reference>
<dbReference type="AlphaFoldDB" id="A0AAN6GIC4"/>
<dbReference type="Proteomes" id="UP001176521">
    <property type="component" value="Unassembled WGS sequence"/>
</dbReference>
<accession>A0AAN6GIC4</accession>
<name>A0AAN6GIC4_9BASI</name>
<feature type="coiled-coil region" evidence="1">
    <location>
        <begin position="79"/>
        <end position="204"/>
    </location>
</feature>
<comment type="caution">
    <text evidence="2">The sequence shown here is derived from an EMBL/GenBank/DDBJ whole genome shotgun (WGS) entry which is preliminary data.</text>
</comment>
<evidence type="ECO:0000256" key="1">
    <source>
        <dbReference type="SAM" id="Coils"/>
    </source>
</evidence>
<evidence type="ECO:0000313" key="3">
    <source>
        <dbReference type="Proteomes" id="UP001176521"/>
    </source>
</evidence>